<proteinExistence type="predicted"/>
<evidence type="ECO:0000313" key="1">
    <source>
        <dbReference type="EMBL" id="PKQ82990.1"/>
    </source>
</evidence>
<dbReference type="InterPro" id="IPR010373">
    <property type="entry name" value="DUF968"/>
</dbReference>
<dbReference type="EMBL" id="LJZX01000001">
    <property type="protein sequence ID" value="PKQ82990.1"/>
    <property type="molecule type" value="Genomic_DNA"/>
</dbReference>
<sequence length="329" mass="36019">MMPTHPVFVPAMGLVLLEVGEGLVALRSSLGNRPVVLVPACEQGDLLAHFPELASALLDPAIVNAAGGELALCGVGQCLIGEACIGESVTAQIGGLPLPLCWHHDNEFRDGQLPIHLAEHTTTIARAVLTRVAGWCGVSLTQLQARDLCWWASVFKVQGLLPIEVVRHACRLSPMEPERVLRPGRGYRETDARYRLSRPELMELDPLAELRSRIRVKPAVKAIDPEPPMLHIPRPKMKRWESAAYLAFVRQLPCVVTGQTEGIEAHHIVGHGLSVMGSKAHDHLTFPLCHDAHMELHNKGWQQWEQAHGSQLEHVVMTLNKAAGLGVFG</sequence>
<evidence type="ECO:0008006" key="3">
    <source>
        <dbReference type="Google" id="ProtNLM"/>
    </source>
</evidence>
<organism evidence="1 2">
    <name type="scientific">Aeromonas sobria</name>
    <dbReference type="NCBI Taxonomy" id="646"/>
    <lineage>
        <taxon>Bacteria</taxon>
        <taxon>Pseudomonadati</taxon>
        <taxon>Pseudomonadota</taxon>
        <taxon>Gammaproteobacteria</taxon>
        <taxon>Aeromonadales</taxon>
        <taxon>Aeromonadaceae</taxon>
        <taxon>Aeromonas</taxon>
    </lineage>
</organism>
<name>A0A2N3J8V9_AERSO</name>
<dbReference type="RefSeq" id="WP_101315183.1">
    <property type="nucleotide sequence ID" value="NZ_CAWNSS010000001.1"/>
</dbReference>
<protein>
    <recommendedName>
        <fullName evidence="3">DUF968 domain-containing protein</fullName>
    </recommendedName>
</protein>
<reference evidence="1 2" key="1">
    <citation type="journal article" date="2017" name="Front. Microbiol.">
        <title>Strong Genomic and Phenotypic Heterogeneity in the Aeromonas sobria Species Complex.</title>
        <authorList>
            <person name="Gauthier J."/>
            <person name="Vincent A.T."/>
            <person name="Charette S.J."/>
            <person name="Derome N."/>
        </authorList>
    </citation>
    <scope>NUCLEOTIDE SEQUENCE [LARGE SCALE GENOMIC DNA]</scope>
    <source>
        <strain evidence="1 2">JF2635</strain>
    </source>
</reference>
<dbReference type="Proteomes" id="UP000233526">
    <property type="component" value="Unassembled WGS sequence"/>
</dbReference>
<gene>
    <name evidence="1" type="ORF">AOX56_00255</name>
</gene>
<comment type="caution">
    <text evidence="1">The sequence shown here is derived from an EMBL/GenBank/DDBJ whole genome shotgun (WGS) entry which is preliminary data.</text>
</comment>
<dbReference type="AlphaFoldDB" id="A0A2N3J8V9"/>
<evidence type="ECO:0000313" key="2">
    <source>
        <dbReference type="Proteomes" id="UP000233526"/>
    </source>
</evidence>
<dbReference type="Pfam" id="PF06147">
    <property type="entry name" value="DUF968"/>
    <property type="match status" value="1"/>
</dbReference>
<accession>A0A2N3J8V9</accession>